<dbReference type="RefSeq" id="XP_007394207.1">
    <property type="nucleotide sequence ID" value="XM_007394145.1"/>
</dbReference>
<dbReference type="InParanoid" id="K5V1J6"/>
<keyword evidence="1" id="KW-0472">Membrane</keyword>
<evidence type="ECO:0000259" key="2">
    <source>
        <dbReference type="Pfam" id="PF20151"/>
    </source>
</evidence>
<evidence type="ECO:0000313" key="4">
    <source>
        <dbReference type="Proteomes" id="UP000008370"/>
    </source>
</evidence>
<feature type="transmembrane region" description="Helical" evidence="1">
    <location>
        <begin position="118"/>
        <end position="138"/>
    </location>
</feature>
<proteinExistence type="predicted"/>
<evidence type="ECO:0000256" key="1">
    <source>
        <dbReference type="SAM" id="Phobius"/>
    </source>
</evidence>
<keyword evidence="4" id="KW-1185">Reference proteome</keyword>
<accession>K5V1J6</accession>
<feature type="transmembrane region" description="Helical" evidence="1">
    <location>
        <begin position="29"/>
        <end position="51"/>
    </location>
</feature>
<dbReference type="KEGG" id="pco:PHACADRAFT_91681"/>
<dbReference type="OrthoDB" id="2804045at2759"/>
<organism evidence="3 4">
    <name type="scientific">Phanerochaete carnosa (strain HHB-10118-sp)</name>
    <name type="common">White-rot fungus</name>
    <name type="synonym">Peniophora carnosa</name>
    <dbReference type="NCBI Taxonomy" id="650164"/>
    <lineage>
        <taxon>Eukaryota</taxon>
        <taxon>Fungi</taxon>
        <taxon>Dikarya</taxon>
        <taxon>Basidiomycota</taxon>
        <taxon>Agaricomycotina</taxon>
        <taxon>Agaricomycetes</taxon>
        <taxon>Polyporales</taxon>
        <taxon>Phanerochaetaceae</taxon>
        <taxon>Phanerochaete</taxon>
    </lineage>
</organism>
<dbReference type="AlphaFoldDB" id="K5V1J6"/>
<feature type="non-terminal residue" evidence="3">
    <location>
        <position position="1"/>
    </location>
</feature>
<feature type="domain" description="DUF6533" evidence="2">
    <location>
        <begin position="2"/>
        <end position="39"/>
    </location>
</feature>
<keyword evidence="1" id="KW-1133">Transmembrane helix</keyword>
<gene>
    <name evidence="3" type="ORF">PHACADRAFT_91681</name>
</gene>
<reference evidence="3 4" key="1">
    <citation type="journal article" date="2012" name="BMC Genomics">
        <title>Comparative genomics of the white-rot fungi, Phanerochaete carnosa and P. chrysosporium, to elucidate the genetic basis of the distinct wood types they colonize.</title>
        <authorList>
            <person name="Suzuki H."/>
            <person name="MacDonald J."/>
            <person name="Syed K."/>
            <person name="Salamov A."/>
            <person name="Hori C."/>
            <person name="Aerts A."/>
            <person name="Henrissat B."/>
            <person name="Wiebenga A."/>
            <person name="vanKuyk P.A."/>
            <person name="Barry K."/>
            <person name="Lindquist E."/>
            <person name="LaButti K."/>
            <person name="Lapidus A."/>
            <person name="Lucas S."/>
            <person name="Coutinho P."/>
            <person name="Gong Y."/>
            <person name="Samejima M."/>
            <person name="Mahadevan R."/>
            <person name="Abou-Zaid M."/>
            <person name="de Vries R.P."/>
            <person name="Igarashi K."/>
            <person name="Yadav J.S."/>
            <person name="Grigoriev I.V."/>
            <person name="Master E.R."/>
        </authorList>
    </citation>
    <scope>NUCLEOTIDE SEQUENCE [LARGE SCALE GENOMIC DNA]</scope>
    <source>
        <strain evidence="3 4">HHB-10118-sp</strain>
    </source>
</reference>
<dbReference type="Pfam" id="PF20151">
    <property type="entry name" value="DUF6533"/>
    <property type="match status" value="1"/>
</dbReference>
<dbReference type="HOGENOM" id="CLU_053360_3_2_1"/>
<dbReference type="EMBL" id="JH930471">
    <property type="protein sequence ID" value="EKM56356.1"/>
    <property type="molecule type" value="Genomic_DNA"/>
</dbReference>
<dbReference type="Proteomes" id="UP000008370">
    <property type="component" value="Unassembled WGS sequence"/>
</dbReference>
<sequence>GLVVYEYTITLGQEVAVVWKRRFTATSMLLLGIRWFMLLGSILDATPPTYIWCESKFSPIVCHVVFSALRVYALWQGSPMKYVCLAAPLILGVVPVGTNIPAFLIFTLLIVISMCAVLYFTRCSLIAADIIVLVLTWIKSFKQLIEMRRVNLGLSISTVLLRDGKRISLSLSCAQCNSYNVILGTLYFL</sequence>
<feature type="transmembrane region" description="Helical" evidence="1">
    <location>
        <begin position="82"/>
        <end position="112"/>
    </location>
</feature>
<keyword evidence="1" id="KW-0812">Transmembrane</keyword>
<name>K5V1J6_PHACS</name>
<evidence type="ECO:0000313" key="3">
    <source>
        <dbReference type="EMBL" id="EKM56356.1"/>
    </source>
</evidence>
<dbReference type="InterPro" id="IPR045340">
    <property type="entry name" value="DUF6533"/>
</dbReference>
<dbReference type="GeneID" id="18920745"/>
<protein>
    <recommendedName>
        <fullName evidence="2">DUF6533 domain-containing protein</fullName>
    </recommendedName>
</protein>